<dbReference type="OMA" id="TQRCIAI"/>
<evidence type="ECO:0000259" key="4">
    <source>
        <dbReference type="Pfam" id="PF08621"/>
    </source>
</evidence>
<comment type="similarity">
    <text evidence="1">Belongs to the RPAP1 family.</text>
</comment>
<dbReference type="PaxDb" id="284590-Q6CV04"/>
<dbReference type="EMBL" id="CR382123">
    <property type="protein sequence ID" value="CAH01086.1"/>
    <property type="molecule type" value="Genomic_DNA"/>
</dbReference>
<evidence type="ECO:0000313" key="6">
    <source>
        <dbReference type="Proteomes" id="UP000000598"/>
    </source>
</evidence>
<feature type="domain" description="RPAP1 C-terminal" evidence="3">
    <location>
        <begin position="324"/>
        <end position="389"/>
    </location>
</feature>
<dbReference type="PANTHER" id="PTHR21483">
    <property type="entry name" value="RNA POLYMERASE II-ASSOCIATED PROTEIN 1"/>
    <property type="match status" value="1"/>
</dbReference>
<dbReference type="eggNOG" id="KOG1894">
    <property type="taxonomic scope" value="Eukaryota"/>
</dbReference>
<organism evidence="5 6">
    <name type="scientific">Kluyveromyces lactis (strain ATCC 8585 / CBS 2359 / DSM 70799 / NBRC 1267 / NRRL Y-1140 / WM37)</name>
    <name type="common">Yeast</name>
    <name type="synonym">Candida sphaerica</name>
    <dbReference type="NCBI Taxonomy" id="284590"/>
    <lineage>
        <taxon>Eukaryota</taxon>
        <taxon>Fungi</taxon>
        <taxon>Dikarya</taxon>
        <taxon>Ascomycota</taxon>
        <taxon>Saccharomycotina</taxon>
        <taxon>Saccharomycetes</taxon>
        <taxon>Saccharomycetales</taxon>
        <taxon>Saccharomycetaceae</taxon>
        <taxon>Kluyveromyces</taxon>
    </lineage>
</organism>
<dbReference type="AlphaFoldDB" id="Q6CV04"/>
<gene>
    <name evidence="5" type="ORF">KLLA0_C00913g</name>
</gene>
<dbReference type="InterPro" id="IPR013930">
    <property type="entry name" value="RPAP1_N"/>
</dbReference>
<dbReference type="Proteomes" id="UP000000598">
    <property type="component" value="Chromosome C"/>
</dbReference>
<reference evidence="5 6" key="1">
    <citation type="journal article" date="2004" name="Nature">
        <title>Genome evolution in yeasts.</title>
        <authorList>
            <consortium name="Genolevures"/>
            <person name="Dujon B."/>
            <person name="Sherman D."/>
            <person name="Fischer G."/>
            <person name="Durrens P."/>
            <person name="Casaregola S."/>
            <person name="Lafontaine I."/>
            <person name="de Montigny J."/>
            <person name="Marck C."/>
            <person name="Neuveglise C."/>
            <person name="Talla E."/>
            <person name="Goffard N."/>
            <person name="Frangeul L."/>
            <person name="Aigle M."/>
            <person name="Anthouard V."/>
            <person name="Babour A."/>
            <person name="Barbe V."/>
            <person name="Barnay S."/>
            <person name="Blanchin S."/>
            <person name="Beckerich J.M."/>
            <person name="Beyne E."/>
            <person name="Bleykasten C."/>
            <person name="Boisrame A."/>
            <person name="Boyer J."/>
            <person name="Cattolico L."/>
            <person name="Confanioleri F."/>
            <person name="de Daruvar A."/>
            <person name="Despons L."/>
            <person name="Fabre E."/>
            <person name="Fairhead C."/>
            <person name="Ferry-Dumazet H."/>
            <person name="Groppi A."/>
            <person name="Hantraye F."/>
            <person name="Hennequin C."/>
            <person name="Jauniaux N."/>
            <person name="Joyet P."/>
            <person name="Kachouri R."/>
            <person name="Kerrest A."/>
            <person name="Koszul R."/>
            <person name="Lemaire M."/>
            <person name="Lesur I."/>
            <person name="Ma L."/>
            <person name="Muller H."/>
            <person name="Nicaud J.M."/>
            <person name="Nikolski M."/>
            <person name="Oztas S."/>
            <person name="Ozier-Kalogeropoulos O."/>
            <person name="Pellenz S."/>
            <person name="Potier S."/>
            <person name="Richard G.F."/>
            <person name="Straub M.L."/>
            <person name="Suleau A."/>
            <person name="Swennene D."/>
            <person name="Tekaia F."/>
            <person name="Wesolowski-Louvel M."/>
            <person name="Westhof E."/>
            <person name="Wirth B."/>
            <person name="Zeniou-Meyer M."/>
            <person name="Zivanovic I."/>
            <person name="Bolotin-Fukuhara M."/>
            <person name="Thierry A."/>
            <person name="Bouchier C."/>
            <person name="Caudron B."/>
            <person name="Scarpelli C."/>
            <person name="Gaillardin C."/>
            <person name="Weissenbach J."/>
            <person name="Wincker P."/>
            <person name="Souciet J.L."/>
        </authorList>
    </citation>
    <scope>NUCLEOTIDE SEQUENCE [LARGE SCALE GENOMIC DNA]</scope>
    <source>
        <strain evidence="6">ATCC 8585 / CBS 2359 / DSM 70799 / NBRC 1267 / NRRL Y-1140 / WM37</strain>
    </source>
</reference>
<feature type="region of interest" description="Disordered" evidence="2">
    <location>
        <begin position="1"/>
        <end position="82"/>
    </location>
</feature>
<proteinExistence type="inferred from homology"/>
<evidence type="ECO:0000259" key="3">
    <source>
        <dbReference type="Pfam" id="PF08620"/>
    </source>
</evidence>
<name>Q6CV04_KLULA</name>
<dbReference type="Pfam" id="PF08621">
    <property type="entry name" value="RPAP1_N"/>
    <property type="match status" value="1"/>
</dbReference>
<dbReference type="HOGENOM" id="CLU_031074_0_0_1"/>
<keyword evidence="6" id="KW-1185">Reference proteome</keyword>
<accession>Q6CV04</accession>
<sequence length="474" mass="53773">MDLFGDIVERETVAPDAVSNQGMPTTGFPKLHQPEKVSSWKQRLMEKKKKKQQRSNTGSEPPNANFVEVGNDSCFSDDTKTDPNALSEAERIHLQNLAVLQSMTPEQFERERQELMDSLNPNVLKSLIARVDKKMTSLSLKDGETSRSKPPVPQYAEIEGPGTWIGGSNKVKDLPKLDDKAVDEALGINSVEVQPLKSVRFERDLKKEEVHNIKPDEYDRTDEVPNGTFNDEDDMAPQEYQFVQSIDHMSNKDLLAEVHFIKARKTMGKEQEYEPLDINDPNFDQELHKKFFPDLPQEPDKLKWMQQVENTGKAEEVIHDVSVCRFDFKGNMVPPGRKLTTTNNGLHHHSDAPELAGYTIPELAHLSLSKFPAQRSIAIQTLGRILYKLGKQSYAQLVPEVDAETYQEEGGSKQIINKIYYMFWDVMKDCKVIETLQLAADESKTANISVRNYAIDALWLWKQGGGDLRAVSKE</sequence>
<evidence type="ECO:0000256" key="1">
    <source>
        <dbReference type="ARBA" id="ARBA00009953"/>
    </source>
</evidence>
<dbReference type="InParanoid" id="Q6CV04"/>
<evidence type="ECO:0000313" key="5">
    <source>
        <dbReference type="EMBL" id="CAH01086.1"/>
    </source>
</evidence>
<dbReference type="KEGG" id="kla:KLLA0_C00913g"/>
<dbReference type="Pfam" id="PF08620">
    <property type="entry name" value="RPAP1_C"/>
    <property type="match status" value="1"/>
</dbReference>
<evidence type="ECO:0000256" key="2">
    <source>
        <dbReference type="SAM" id="MobiDB-lite"/>
    </source>
</evidence>
<feature type="domain" description="RPAP1 N-terminal" evidence="4">
    <location>
        <begin position="90"/>
        <end position="134"/>
    </location>
</feature>
<dbReference type="InterPro" id="IPR039913">
    <property type="entry name" value="RPAP1/Rba50"/>
</dbReference>
<feature type="region of interest" description="Disordered" evidence="2">
    <location>
        <begin position="140"/>
        <end position="161"/>
    </location>
</feature>
<dbReference type="FunCoup" id="Q6CV04">
    <property type="interactions" value="198"/>
</dbReference>
<protein>
    <submittedName>
        <fullName evidence="5">KLLA0C00913p</fullName>
    </submittedName>
</protein>
<dbReference type="GO" id="GO:0006366">
    <property type="term" value="P:transcription by RNA polymerase II"/>
    <property type="evidence" value="ECO:0007669"/>
    <property type="project" value="InterPro"/>
</dbReference>
<dbReference type="PANTHER" id="PTHR21483:SF18">
    <property type="entry name" value="RNA POLYMERASE II-ASSOCIATED PROTEIN 1"/>
    <property type="match status" value="1"/>
</dbReference>
<dbReference type="InterPro" id="IPR013929">
    <property type="entry name" value="RPAP1_C"/>
</dbReference>